<dbReference type="GO" id="GO:0019029">
    <property type="term" value="C:helical viral capsid"/>
    <property type="evidence" value="ECO:0007669"/>
    <property type="project" value="UniProtKB-KW"/>
</dbReference>
<evidence type="ECO:0000256" key="10">
    <source>
        <dbReference type="ARBA" id="ARBA00023274"/>
    </source>
</evidence>
<dbReference type="EMBL" id="KR537452">
    <property type="protein sequence ID" value="ALD84357.1"/>
    <property type="molecule type" value="Viral_cRNA"/>
</dbReference>
<keyword evidence="10" id="KW-0687">Ribonucleoprotein</keyword>
<dbReference type="InterPro" id="IPR003486">
    <property type="entry name" value="Nairo_nucleocap"/>
</dbReference>
<dbReference type="GO" id="GO:1990904">
    <property type="term" value="C:ribonucleoprotein complex"/>
    <property type="evidence" value="ECO:0007669"/>
    <property type="project" value="UniProtKB-KW"/>
</dbReference>
<keyword evidence="16" id="KW-1185">Reference proteome</keyword>
<reference evidence="15 16" key="1">
    <citation type="journal article" date="2015" name="Am. J. Trop. Med. Hyg.">
        <title>Genomic Characterization of Yogue, Kasokero, Issyk-Kul, Keterah, Gossas, and Thiafora Viruses: Nairoviruses Naturally Infecting Bats, Shrews, and Ticks.</title>
        <authorList>
            <person name="Walker P.J."/>
            <person name="Widen S.G."/>
            <person name="Firth C."/>
            <person name="Blasdell K.R."/>
            <person name="Wood T.G."/>
            <person name="Travassos da Rosa A.P."/>
            <person name="Guzman H."/>
            <person name="Tesh R.B."/>
            <person name="Vasilakis N."/>
        </authorList>
    </citation>
    <scope>NUCLEOTIDE SEQUENCE [LARGE SCALE GENOMIC DNA]</scope>
    <source>
        <strain evidence="15">AnD 11411</strain>
    </source>
</reference>
<sequence length="673" mass="74654">MENLIDFTGVDGLQRWLKLTFPDTPIGKELTNFGSFMSVVPDLSEFELQARKAGSDQEKDAIYSKALIAATRKAAPIAACAWTSSNDMVTKGLKWFEDQITKENPKFISWHKEYEFFKKNVPTVEQLMDYQTSALEWRRDTGYSVIPETATLTSKVVAQFSVPGVYVVAVQDMIKDMVARRGGGPKRGVSDEHIRCCLDIMNGNYSAIINPSWGELDKKNKQGLMLLATGFAKLREVHGPVAMVKVGQTVDKFKAWCQNQDILDKTKADEACNILEQAVNESLTLGGGAAIYRNQVAQIDTVFSSYYWMWRAGVTSQSFPLLSDFLFELGQNARGNIKVVKALERTGLKWSRPLLSLFADNTFKVGRIHMHPAVLTVGRLSEMGACFGIIPATHPQSAVLGSGFAKNILNVKTDGLNPSASLVVQLFDIQRQSRMLTDLDVVSSEHLLHQVLVGKKSAYQNAFQVRGNATDTKIVGFDPPKLKRGSNMRSSFDPKKTEVNFAFEPEAPIVQVAGLGPIRMGTKEEVAKQIEDARHRLEVQKLTEISEGVMAWEQSKRAEMSQKRKVTLGGPTTQTQTLTIQEQTVTPGSSVPRAGSVVQMAPLSGIHPIQQQFLPKVQLAPEGVQYINWQQVTQHPASDNKHMDWQHTAQPQAPSHTEDFPDDIFAPYQGPTV</sequence>
<evidence type="ECO:0000313" key="16">
    <source>
        <dbReference type="Proteomes" id="UP000120805"/>
    </source>
</evidence>
<keyword evidence="6" id="KW-0167">Capsid protein</keyword>
<keyword evidence="7" id="KW-0946">Virion</keyword>
<evidence type="ECO:0000256" key="13">
    <source>
        <dbReference type="ARBA" id="ARBA00046354"/>
    </source>
</evidence>
<proteinExistence type="inferred from homology"/>
<comment type="function">
    <text evidence="12">Binds dsRNA and ssRNA and probably participates in the packaging of viral genome. In the dsRNA binding mode, the nucleocapsid protein specifically binds to the vRNA panhandle secondary structure formed at the termini of viral genome. Does not discriminate between viral and nonviral RNAs through ssRNA binding mode. Displays dsDNA endonuclease activity that is sequence non-specific.</text>
</comment>
<evidence type="ECO:0000256" key="9">
    <source>
        <dbReference type="ARBA" id="ARBA00023086"/>
    </source>
</evidence>
<evidence type="ECO:0000256" key="8">
    <source>
        <dbReference type="ARBA" id="ARBA00022884"/>
    </source>
</evidence>
<comment type="cofactor">
    <cofactor evidence="1">
        <name>Mn(2+)</name>
        <dbReference type="ChEBI" id="CHEBI:29035"/>
    </cofactor>
</comment>
<name>A0A0M3SU51_9VIRU</name>
<dbReference type="RefSeq" id="YP_009513193.1">
    <property type="nucleotide sequence ID" value="NC_039222.1"/>
</dbReference>
<dbReference type="GO" id="GO:0003723">
    <property type="term" value="F:RNA binding"/>
    <property type="evidence" value="ECO:0007669"/>
    <property type="project" value="UniProtKB-KW"/>
</dbReference>
<dbReference type="KEGG" id="vg:37629385"/>
<evidence type="ECO:0000313" key="15">
    <source>
        <dbReference type="EMBL" id="ALD84357.1"/>
    </source>
</evidence>
<evidence type="ECO:0000256" key="12">
    <source>
        <dbReference type="ARBA" id="ARBA00046210"/>
    </source>
</evidence>
<dbReference type="GeneID" id="37629385"/>
<evidence type="ECO:0000256" key="3">
    <source>
        <dbReference type="ARBA" id="ARBA00009355"/>
    </source>
</evidence>
<dbReference type="GO" id="GO:0019013">
    <property type="term" value="C:viral nucleocapsid"/>
    <property type="evidence" value="ECO:0007669"/>
    <property type="project" value="UniProtKB-KW"/>
</dbReference>
<organism evidence="15 16">
    <name type="scientific">Orthonairovirus thiaforaense</name>
    <dbReference type="NCBI Taxonomy" id="3052537"/>
    <lineage>
        <taxon>Viruses</taxon>
        <taxon>Riboviria</taxon>
        <taxon>Orthornavirae</taxon>
        <taxon>Negarnaviricota</taxon>
        <taxon>Polyploviricotina</taxon>
        <taxon>Bunyaviricetes</taxon>
        <taxon>Hareavirales</taxon>
        <taxon>Nairoviridae</taxon>
        <taxon>Orthonairovirus</taxon>
    </lineage>
</organism>
<evidence type="ECO:0000256" key="14">
    <source>
        <dbReference type="SAM" id="MobiDB-lite"/>
    </source>
</evidence>
<keyword evidence="5" id="KW-1139">Helical capsid protein</keyword>
<accession>A0A0M3SU51</accession>
<feature type="region of interest" description="Disordered" evidence="14">
    <location>
        <begin position="635"/>
        <end position="673"/>
    </location>
</feature>
<evidence type="ECO:0000256" key="4">
    <source>
        <dbReference type="ARBA" id="ARBA00014389"/>
    </source>
</evidence>
<dbReference type="Gene3D" id="1.20.58.1110">
    <property type="match status" value="1"/>
</dbReference>
<evidence type="ECO:0000256" key="7">
    <source>
        <dbReference type="ARBA" id="ARBA00022844"/>
    </source>
</evidence>
<dbReference type="OrthoDB" id="7392at10239"/>
<evidence type="ECO:0000256" key="11">
    <source>
        <dbReference type="ARBA" id="ARBA00033344"/>
    </source>
</evidence>
<comment type="similarity">
    <text evidence="3">Belongs to the nairovirus nucleocapsid protein family.</text>
</comment>
<evidence type="ECO:0000256" key="1">
    <source>
        <dbReference type="ARBA" id="ARBA00001936"/>
    </source>
</evidence>
<keyword evidence="8" id="KW-0694">RNA-binding</keyword>
<dbReference type="Pfam" id="PF02477">
    <property type="entry name" value="Nairo_nucleo"/>
    <property type="match status" value="1"/>
</dbReference>
<evidence type="ECO:0000256" key="2">
    <source>
        <dbReference type="ARBA" id="ARBA00004328"/>
    </source>
</evidence>
<evidence type="ECO:0000256" key="5">
    <source>
        <dbReference type="ARBA" id="ARBA00022497"/>
    </source>
</evidence>
<comment type="subunit">
    <text evidence="13">Probable homooligomer; forms a double superhelical polymer. Monomer.</text>
</comment>
<dbReference type="Proteomes" id="UP000120805">
    <property type="component" value="Genome"/>
</dbReference>
<keyword evidence="9" id="KW-0543">Viral nucleoprotein</keyword>
<evidence type="ECO:0000256" key="6">
    <source>
        <dbReference type="ARBA" id="ARBA00022561"/>
    </source>
</evidence>
<protein>
    <recommendedName>
        <fullName evidence="4">Nucleoprotein</fullName>
    </recommendedName>
    <alternativeName>
        <fullName evidence="11">Nucleocapsid protein</fullName>
    </alternativeName>
</protein>
<comment type="subcellular location">
    <subcellularLocation>
        <location evidence="2">Virion</location>
    </subcellularLocation>
</comment>